<evidence type="ECO:0000313" key="3">
    <source>
        <dbReference type="Proteomes" id="UP000053776"/>
    </source>
</evidence>
<dbReference type="EMBL" id="KQ235146">
    <property type="protein sequence ID" value="KMZ89747.1"/>
    <property type="molecule type" value="Genomic_DNA"/>
</dbReference>
<dbReference type="AlphaFoldDB" id="A0A0J9T536"/>
<feature type="transmembrane region" description="Helical" evidence="1">
    <location>
        <begin position="223"/>
        <end position="242"/>
    </location>
</feature>
<evidence type="ECO:0008006" key="4">
    <source>
        <dbReference type="Google" id="ProtNLM"/>
    </source>
</evidence>
<organism evidence="2 3">
    <name type="scientific">Plasmodium vivax Mauritania I</name>
    <dbReference type="NCBI Taxonomy" id="1035515"/>
    <lineage>
        <taxon>Eukaryota</taxon>
        <taxon>Sar</taxon>
        <taxon>Alveolata</taxon>
        <taxon>Apicomplexa</taxon>
        <taxon>Aconoidasida</taxon>
        <taxon>Haemosporida</taxon>
        <taxon>Plasmodiidae</taxon>
        <taxon>Plasmodium</taxon>
        <taxon>Plasmodium (Plasmodium)</taxon>
    </lineage>
</organism>
<evidence type="ECO:0000256" key="1">
    <source>
        <dbReference type="SAM" id="Phobius"/>
    </source>
</evidence>
<keyword evidence="1" id="KW-0472">Membrane</keyword>
<reference evidence="2 3" key="1">
    <citation type="submission" date="2011-08" db="EMBL/GenBank/DDBJ databases">
        <title>The Genome Sequence of Plasmodium vivax Mauritania I.</title>
        <authorList>
            <consortium name="The Broad Institute Genome Sequencing Platform"/>
            <consortium name="The Broad Institute Genome Sequencing Center for Infectious Disease"/>
            <person name="Neafsey D."/>
            <person name="Carlton J."/>
            <person name="Barnwell J."/>
            <person name="Collins W."/>
            <person name="Escalante A."/>
            <person name="Mullikin J."/>
            <person name="Saul A."/>
            <person name="Guigo R."/>
            <person name="Camara F."/>
            <person name="Young S.K."/>
            <person name="Zeng Q."/>
            <person name="Gargeya S."/>
            <person name="Fitzgerald M."/>
            <person name="Haas B."/>
            <person name="Abouelleil A."/>
            <person name="Alvarado L."/>
            <person name="Arachchi H.M."/>
            <person name="Berlin A."/>
            <person name="Brown A."/>
            <person name="Chapman S.B."/>
            <person name="Chen Z."/>
            <person name="Dunbar C."/>
            <person name="Freedman E."/>
            <person name="Gearin G."/>
            <person name="Gellesch M."/>
            <person name="Goldberg J."/>
            <person name="Griggs A."/>
            <person name="Gujja S."/>
            <person name="Heiman D."/>
            <person name="Howarth C."/>
            <person name="Larson L."/>
            <person name="Lui A."/>
            <person name="MacDonald P.J.P."/>
            <person name="Montmayeur A."/>
            <person name="Murphy C."/>
            <person name="Neiman D."/>
            <person name="Pearson M."/>
            <person name="Priest M."/>
            <person name="Roberts A."/>
            <person name="Saif S."/>
            <person name="Shea T."/>
            <person name="Shenoy N."/>
            <person name="Sisk P."/>
            <person name="Stolte C."/>
            <person name="Sykes S."/>
            <person name="Wortman J."/>
            <person name="Nusbaum C."/>
            <person name="Birren B."/>
        </authorList>
    </citation>
    <scope>NUCLEOTIDE SEQUENCE [LARGE SCALE GENOMIC DNA]</scope>
    <source>
        <strain evidence="2 3">Mauritania I</strain>
    </source>
</reference>
<evidence type="ECO:0000313" key="2">
    <source>
        <dbReference type="EMBL" id="KMZ89747.1"/>
    </source>
</evidence>
<protein>
    <recommendedName>
        <fullName evidence="4">Variable surface protein</fullName>
    </recommendedName>
</protein>
<keyword evidence="1" id="KW-0812">Transmembrane</keyword>
<proteinExistence type="predicted"/>
<name>A0A0J9T536_PLAVI</name>
<gene>
    <name evidence="2" type="ORF">PVMG_04577</name>
</gene>
<dbReference type="Proteomes" id="UP000053776">
    <property type="component" value="Unassembled WGS sequence"/>
</dbReference>
<sequence length="263" mass="32066">MYSFSFYFNSPFYKYKNLFNEAITKKDDFKEGLCNDIIKVNVDIHKFHDENDFNNVCQVSLSYLADLYENYHNNMDEGCKYMYYGIYGKILKNKIYDYNKLQLYKVLLKGYYDYINQWDSFESYIEEINEDILEKNTDLMEMYDNLDNFKENTNEEIKERCIYVNKCIEIYSKYAEKYKTNNDSFCVELNKFIERYNKHMETDFPCDNSQNFLPYIGRSNLKIILIPIILITLKLFILYILYKVNINYIYQYLYGNTLFYIYS</sequence>
<dbReference type="OrthoDB" id="10299294at2759"/>
<accession>A0A0J9T536</accession>
<keyword evidence="1" id="KW-1133">Transmembrane helix</keyword>